<name>A0A371FB36_MUCPR</name>
<protein>
    <submittedName>
        <fullName evidence="1">Uncharacterized protein</fullName>
    </submittedName>
</protein>
<feature type="non-terminal residue" evidence="1">
    <location>
        <position position="1"/>
    </location>
</feature>
<proteinExistence type="predicted"/>
<comment type="caution">
    <text evidence="1">The sequence shown here is derived from an EMBL/GenBank/DDBJ whole genome shotgun (WGS) entry which is preliminary data.</text>
</comment>
<accession>A0A371FB36</accession>
<keyword evidence="2" id="KW-1185">Reference proteome</keyword>
<gene>
    <name evidence="1" type="ORF">CR513_44597</name>
</gene>
<reference evidence="1" key="1">
    <citation type="submission" date="2018-05" db="EMBL/GenBank/DDBJ databases">
        <title>Draft genome of Mucuna pruriens seed.</title>
        <authorList>
            <person name="Nnadi N.E."/>
            <person name="Vos R."/>
            <person name="Hasami M.H."/>
            <person name="Devisetty U.K."/>
            <person name="Aguiy J.C."/>
        </authorList>
    </citation>
    <scope>NUCLEOTIDE SEQUENCE [LARGE SCALE GENOMIC DNA]</scope>
    <source>
        <strain evidence="1">JCA_2017</strain>
    </source>
</reference>
<dbReference type="OrthoDB" id="1929566at2759"/>
<organism evidence="1 2">
    <name type="scientific">Mucuna pruriens</name>
    <name type="common">Velvet bean</name>
    <name type="synonym">Dolichos pruriens</name>
    <dbReference type="NCBI Taxonomy" id="157652"/>
    <lineage>
        <taxon>Eukaryota</taxon>
        <taxon>Viridiplantae</taxon>
        <taxon>Streptophyta</taxon>
        <taxon>Embryophyta</taxon>
        <taxon>Tracheophyta</taxon>
        <taxon>Spermatophyta</taxon>
        <taxon>Magnoliopsida</taxon>
        <taxon>eudicotyledons</taxon>
        <taxon>Gunneridae</taxon>
        <taxon>Pentapetalae</taxon>
        <taxon>rosids</taxon>
        <taxon>fabids</taxon>
        <taxon>Fabales</taxon>
        <taxon>Fabaceae</taxon>
        <taxon>Papilionoideae</taxon>
        <taxon>50 kb inversion clade</taxon>
        <taxon>NPAAA clade</taxon>
        <taxon>indigoferoid/millettioid clade</taxon>
        <taxon>Phaseoleae</taxon>
        <taxon>Mucuna</taxon>
    </lineage>
</organism>
<evidence type="ECO:0000313" key="2">
    <source>
        <dbReference type="Proteomes" id="UP000257109"/>
    </source>
</evidence>
<evidence type="ECO:0000313" key="1">
    <source>
        <dbReference type="EMBL" id="RDX75514.1"/>
    </source>
</evidence>
<dbReference type="Proteomes" id="UP000257109">
    <property type="component" value="Unassembled WGS sequence"/>
</dbReference>
<dbReference type="AlphaFoldDB" id="A0A371FB36"/>
<dbReference type="EMBL" id="QJKJ01009819">
    <property type="protein sequence ID" value="RDX75514.1"/>
    <property type="molecule type" value="Genomic_DNA"/>
</dbReference>
<sequence length="114" mass="13282">MKNVKGVVEGFSQRKKLKKNEEFTYYFCKKSRHMKKQCPKYAAWSVKKEIESQNASGIEHFTITKHIRLPIVGIGFSTRSVRSKFIQPRTIYGFIPDLKIRLNAVSFSIEILLI</sequence>